<accession>A0A1P8UN72</accession>
<dbReference type="InterPro" id="IPR002173">
    <property type="entry name" value="Carboh/pur_kinase_PfkB_CS"/>
</dbReference>
<dbReference type="OrthoDB" id="9776822at2"/>
<dbReference type="GO" id="GO:0042840">
    <property type="term" value="P:D-glucuronate catabolic process"/>
    <property type="evidence" value="ECO:0007669"/>
    <property type="project" value="TreeGrafter"/>
</dbReference>
<evidence type="ECO:0000256" key="2">
    <source>
        <dbReference type="ARBA" id="ARBA00022679"/>
    </source>
</evidence>
<sequence length="302" mass="32021">MPRLLSVGEALVELAPSGEPGLFRAGHAGDTLNTAWYARAMLPSGWQVAYYTGVGADEPSAGLRALLEGAGIEADRLFTHPKRTLGLYMIALKDGERSFTYWRDSSAARTLAEDPARLAAALEGCDVIHLSGITVAILPQEDRDRLHAALAALPDTVKVVFDPNLRPRLWEDSETMCREVTRFAALAGIALPSFDDEAAHFGDADPEATLARYTALGCAEVVVKNGAGPVHVVAEGARFTRTPEAVARPIDTTGAGDSFNGGYLAARLTGSDAQEAVAQAQALARKVVGWRGALIPFDRLAG</sequence>
<dbReference type="AlphaFoldDB" id="A0A1P8UN72"/>
<keyword evidence="6" id="KW-1185">Reference proteome</keyword>
<dbReference type="InterPro" id="IPR050306">
    <property type="entry name" value="PfkB_Carbo_kinase"/>
</dbReference>
<dbReference type="Pfam" id="PF00294">
    <property type="entry name" value="PfkB"/>
    <property type="match status" value="1"/>
</dbReference>
<dbReference type="PANTHER" id="PTHR43085">
    <property type="entry name" value="HEXOKINASE FAMILY MEMBER"/>
    <property type="match status" value="1"/>
</dbReference>
<dbReference type="CDD" id="cd01166">
    <property type="entry name" value="KdgK"/>
    <property type="match status" value="1"/>
</dbReference>
<dbReference type="InterPro" id="IPR029056">
    <property type="entry name" value="Ribokinase-like"/>
</dbReference>
<dbReference type="Proteomes" id="UP000187059">
    <property type="component" value="Plasmid pPABY1"/>
</dbReference>
<keyword evidence="3 5" id="KW-0418">Kinase</keyword>
<dbReference type="GO" id="GO:0006974">
    <property type="term" value="P:DNA damage response"/>
    <property type="evidence" value="ECO:0007669"/>
    <property type="project" value="TreeGrafter"/>
</dbReference>
<dbReference type="GO" id="GO:0005829">
    <property type="term" value="C:cytosol"/>
    <property type="evidence" value="ECO:0007669"/>
    <property type="project" value="TreeGrafter"/>
</dbReference>
<dbReference type="Gene3D" id="3.40.1190.20">
    <property type="match status" value="1"/>
</dbReference>
<dbReference type="GO" id="GO:0008673">
    <property type="term" value="F:2-dehydro-3-deoxygluconokinase activity"/>
    <property type="evidence" value="ECO:0007669"/>
    <property type="project" value="UniProtKB-EC"/>
</dbReference>
<name>A0A1P8UN72_9RHOB</name>
<geneLocation type="plasmid" evidence="6">
    <name>ppaby1</name>
</geneLocation>
<evidence type="ECO:0000256" key="3">
    <source>
        <dbReference type="ARBA" id="ARBA00022777"/>
    </source>
</evidence>
<proteinExistence type="inferred from homology"/>
<dbReference type="PANTHER" id="PTHR43085:SF15">
    <property type="entry name" value="2-DEHYDRO-3-DEOXYGLUCONOKINASE"/>
    <property type="match status" value="1"/>
</dbReference>
<dbReference type="RefSeq" id="WP_076694955.1">
    <property type="nucleotide sequence ID" value="NZ_CP015091.1"/>
</dbReference>
<dbReference type="EC" id="2.7.1.45" evidence="5"/>
<organism evidence="5 6">
    <name type="scientific">Salipiger abyssi</name>
    <dbReference type="NCBI Taxonomy" id="1250539"/>
    <lineage>
        <taxon>Bacteria</taxon>
        <taxon>Pseudomonadati</taxon>
        <taxon>Pseudomonadota</taxon>
        <taxon>Alphaproteobacteria</taxon>
        <taxon>Rhodobacterales</taxon>
        <taxon>Roseobacteraceae</taxon>
        <taxon>Salipiger</taxon>
    </lineage>
</organism>
<dbReference type="KEGG" id="paby:Ga0080574_TMP483"/>
<reference evidence="5 6" key="1">
    <citation type="submission" date="2016-04" db="EMBL/GenBank/DDBJ databases">
        <title>Deep-sea bacteria in the southern Pacific.</title>
        <authorList>
            <person name="Tang K."/>
        </authorList>
    </citation>
    <scope>NUCLEOTIDE SEQUENCE [LARGE SCALE GENOMIC DNA]</scope>
    <source>
        <strain evidence="5 6">JLT2014</strain>
        <plasmid evidence="6">ppaby1</plasmid>
    </source>
</reference>
<keyword evidence="5" id="KW-0614">Plasmid</keyword>
<dbReference type="GO" id="GO:0019698">
    <property type="term" value="P:D-galacturonate catabolic process"/>
    <property type="evidence" value="ECO:0007669"/>
    <property type="project" value="TreeGrafter"/>
</dbReference>
<evidence type="ECO:0000256" key="1">
    <source>
        <dbReference type="ARBA" id="ARBA00010688"/>
    </source>
</evidence>
<evidence type="ECO:0000259" key="4">
    <source>
        <dbReference type="Pfam" id="PF00294"/>
    </source>
</evidence>
<dbReference type="EMBL" id="CP015091">
    <property type="protein sequence ID" value="APZ50817.1"/>
    <property type="molecule type" value="Genomic_DNA"/>
</dbReference>
<gene>
    <name evidence="5" type="ORF">Ga0080574_TMP483</name>
</gene>
<comment type="similarity">
    <text evidence="1">Belongs to the carbohydrate kinase PfkB family.</text>
</comment>
<dbReference type="SUPFAM" id="SSF53613">
    <property type="entry name" value="Ribokinase-like"/>
    <property type="match status" value="1"/>
</dbReference>
<feature type="domain" description="Carbohydrate kinase PfkB" evidence="4">
    <location>
        <begin position="19"/>
        <end position="295"/>
    </location>
</feature>
<dbReference type="InterPro" id="IPR011611">
    <property type="entry name" value="PfkB_dom"/>
</dbReference>
<evidence type="ECO:0000313" key="5">
    <source>
        <dbReference type="EMBL" id="APZ50817.1"/>
    </source>
</evidence>
<evidence type="ECO:0000313" key="6">
    <source>
        <dbReference type="Proteomes" id="UP000187059"/>
    </source>
</evidence>
<dbReference type="PROSITE" id="PS00584">
    <property type="entry name" value="PFKB_KINASES_2"/>
    <property type="match status" value="1"/>
</dbReference>
<keyword evidence="2 5" id="KW-0808">Transferase</keyword>
<protein>
    <submittedName>
        <fullName evidence="5">2-keto-3-deoxygluconate kinase</fullName>
        <ecNumber evidence="5">2.7.1.45</ecNumber>
    </submittedName>
</protein>